<evidence type="ECO:0000313" key="1">
    <source>
        <dbReference type="EMBL" id="EST56722.1"/>
    </source>
</evidence>
<dbReference type="EMBL" id="AYJU01000001">
    <property type="protein sequence ID" value="EST56722.1"/>
    <property type="molecule type" value="Genomic_DNA"/>
</dbReference>
<dbReference type="Proteomes" id="UP000017973">
    <property type="component" value="Unassembled WGS sequence"/>
</dbReference>
<keyword evidence="2" id="KW-1185">Reference proteome</keyword>
<proteinExistence type="predicted"/>
<gene>
    <name evidence="1" type="ORF">T458_00315</name>
</gene>
<dbReference type="PANTHER" id="PTHR42999">
    <property type="entry name" value="ANTIBIOTIC RESISTANCE PROTEIN MCBG"/>
    <property type="match status" value="1"/>
</dbReference>
<comment type="caution">
    <text evidence="1">The sequence shown here is derived from an EMBL/GenBank/DDBJ whole genome shotgun (WGS) entry which is preliminary data.</text>
</comment>
<dbReference type="PATRIC" id="fig|1408254.3.peg.64"/>
<dbReference type="RefSeq" id="WP_023554161.1">
    <property type="nucleotide sequence ID" value="NZ_KI629782.1"/>
</dbReference>
<evidence type="ECO:0008006" key="3">
    <source>
        <dbReference type="Google" id="ProtNLM"/>
    </source>
</evidence>
<dbReference type="Gene3D" id="2.160.20.80">
    <property type="entry name" value="E3 ubiquitin-protein ligase SopA"/>
    <property type="match status" value="1"/>
</dbReference>
<name>V6MEQ4_9BACL</name>
<dbReference type="SUPFAM" id="SSF141571">
    <property type="entry name" value="Pentapeptide repeat-like"/>
    <property type="match status" value="1"/>
</dbReference>
<evidence type="ECO:0000313" key="2">
    <source>
        <dbReference type="Proteomes" id="UP000017973"/>
    </source>
</evidence>
<sequence length="217" mass="24774">MKKKNREIQKPDLPQSLEPLSIKEIADHSSFELGRMETTVGPIHAKHVRFREIHVRNVVFEKTHLPFSSWIDVVFEKCDLSNADFSGAKLNRVEFIDCKMRGANFDHVVMRDVSWVNCQAPYSRFSLTELKDVRFENCFLSGSNFLDSSVDNLQLGTTTIDDVQFSGTSLKNVDLSECQYTYIHLREDDLRGAIVSPEQAISLIEVFGVKVNHHPIS</sequence>
<dbReference type="Pfam" id="PF13599">
    <property type="entry name" value="Pentapeptide_4"/>
    <property type="match status" value="1"/>
</dbReference>
<organism evidence="1 2">
    <name type="scientific">Brevibacillus panacihumi W25</name>
    <dbReference type="NCBI Taxonomy" id="1408254"/>
    <lineage>
        <taxon>Bacteria</taxon>
        <taxon>Bacillati</taxon>
        <taxon>Bacillota</taxon>
        <taxon>Bacilli</taxon>
        <taxon>Bacillales</taxon>
        <taxon>Paenibacillaceae</taxon>
        <taxon>Brevibacillus</taxon>
    </lineage>
</organism>
<dbReference type="STRING" id="1408254.T458_00315"/>
<dbReference type="AlphaFoldDB" id="V6MEQ4"/>
<dbReference type="PANTHER" id="PTHR42999:SF1">
    <property type="entry name" value="PENTAPEPTIDE REPEAT-CONTAINING PROTEIN"/>
    <property type="match status" value="1"/>
</dbReference>
<dbReference type="InterPro" id="IPR052949">
    <property type="entry name" value="PA_immunity-related"/>
</dbReference>
<accession>V6MEQ4</accession>
<dbReference type="InterPro" id="IPR001646">
    <property type="entry name" value="5peptide_repeat"/>
</dbReference>
<dbReference type="HOGENOM" id="CLU_033401_5_0_9"/>
<reference evidence="1 2" key="1">
    <citation type="journal article" date="2014" name="Genome Announc.">
        <title>Draft Genome Sequence of Brevibacillus panacihumi Strain W25, a Halotolerant Hydrocarbon-Degrading Bacterium.</title>
        <authorList>
            <person name="Wang X."/>
            <person name="Jin D."/>
            <person name="Zhou L."/>
            <person name="Wu L."/>
            <person name="An W."/>
            <person name="Chen Y."/>
            <person name="Zhao L."/>
        </authorList>
    </citation>
    <scope>NUCLEOTIDE SEQUENCE [LARGE SCALE GENOMIC DNA]</scope>
    <source>
        <strain evidence="1 2">W25</strain>
    </source>
</reference>
<protein>
    <recommendedName>
        <fullName evidence="3">Pentapeptide repeat-containing protein</fullName>
    </recommendedName>
</protein>
<dbReference type="eggNOG" id="COG1357">
    <property type="taxonomic scope" value="Bacteria"/>
</dbReference>